<evidence type="ECO:0000313" key="3">
    <source>
        <dbReference type="EMBL" id="UYB37278.1"/>
    </source>
</evidence>
<keyword evidence="4" id="KW-1185">Reference proteome</keyword>
<sequence>MPAAAHPSAAGDTAAAAGFEVRLENFRGPFDVLLGLITKHELDITEIALATVTDEFIGYIRALTASGQGWALDEASEFLVIAATLLDLKAARLLPAGDVEDDDDIALLEARDLLFARLLQYRAFKEVASLMERRLEEEGLRFPRDTALEPHLAAMLPELVWKTSAGEFGQLARKALEPKPGPPTEVGLAHLHAPRVSVREQARIIGARLRQGSPLTFLELAEGATPLEIVGRFLALLEMFRDGVLAFDQPEPLGELKITWTGTGSLGWSASTLTDEYDDADEETDAAAALEPGH</sequence>
<dbReference type="PANTHER" id="PTHR33969">
    <property type="entry name" value="SEGREGATION AND CONDENSATION PROTEIN A"/>
    <property type="match status" value="1"/>
</dbReference>
<dbReference type="PANTHER" id="PTHR33969:SF2">
    <property type="entry name" value="SEGREGATION AND CONDENSATION PROTEIN A"/>
    <property type="match status" value="1"/>
</dbReference>
<protein>
    <recommendedName>
        <fullName evidence="2">Segregation and condensation protein A</fullName>
    </recommendedName>
</protein>
<reference evidence="3" key="1">
    <citation type="submission" date="2022-09" db="EMBL/GenBank/DDBJ databases">
        <authorList>
            <person name="Li D."/>
            <person name="Cheng J."/>
            <person name="Li Y."/>
        </authorList>
    </citation>
    <scope>NUCLEOTIDE SEQUENCE</scope>
    <source>
        <strain evidence="3">DL</strain>
    </source>
</reference>
<dbReference type="Gene3D" id="6.10.250.2410">
    <property type="match status" value="1"/>
</dbReference>
<dbReference type="EMBL" id="CP106856">
    <property type="protein sequence ID" value="UYB37278.1"/>
    <property type="molecule type" value="Genomic_DNA"/>
</dbReference>
<dbReference type="RefSeq" id="WP_263128761.1">
    <property type="nucleotide sequence ID" value="NZ_CP106856.1"/>
</dbReference>
<name>A0ABY6FVM0_9MICC</name>
<organism evidence="3 4">
    <name type="scientific">Arthrobacter koreensis</name>
    <dbReference type="NCBI Taxonomy" id="199136"/>
    <lineage>
        <taxon>Bacteria</taxon>
        <taxon>Bacillati</taxon>
        <taxon>Actinomycetota</taxon>
        <taxon>Actinomycetes</taxon>
        <taxon>Micrococcales</taxon>
        <taxon>Micrococcaceae</taxon>
        <taxon>Arthrobacter</taxon>
    </lineage>
</organism>
<gene>
    <name evidence="3" type="ORF">N9A08_06445</name>
</gene>
<dbReference type="Proteomes" id="UP001063368">
    <property type="component" value="Chromosome"/>
</dbReference>
<keyword evidence="1" id="KW-0159">Chromosome partition</keyword>
<proteinExistence type="predicted"/>
<evidence type="ECO:0000256" key="1">
    <source>
        <dbReference type="ARBA" id="ARBA00022829"/>
    </source>
</evidence>
<accession>A0ABY6FVM0</accession>
<evidence type="ECO:0000313" key="4">
    <source>
        <dbReference type="Proteomes" id="UP001063368"/>
    </source>
</evidence>
<dbReference type="Pfam" id="PF02616">
    <property type="entry name" value="SMC_ScpA"/>
    <property type="match status" value="1"/>
</dbReference>
<evidence type="ECO:0000256" key="2">
    <source>
        <dbReference type="ARBA" id="ARBA00044777"/>
    </source>
</evidence>
<dbReference type="InterPro" id="IPR003768">
    <property type="entry name" value="ScpA"/>
</dbReference>